<keyword evidence="3" id="KW-1185">Reference proteome</keyword>
<dbReference type="EMBL" id="JBBXJM010000004">
    <property type="protein sequence ID" value="KAL1408345.1"/>
    <property type="molecule type" value="Genomic_DNA"/>
</dbReference>
<evidence type="ECO:0000313" key="2">
    <source>
        <dbReference type="EMBL" id="KAL1408345.1"/>
    </source>
</evidence>
<name>A0ABR3Q0U0_9TREE</name>
<sequence>MGNVHASITTPAFITRTAAEYATEEHEKTTSACDYLPHADEGNPAVYITKVYWYTPDGRRWCMTREALCSAWINLANRELLYSSIEAYAQNVEVMRPASMRPESEPYPSPVSPVARRLSLSMSPTIVRRILRSLSMSAVTRPGQKEPESESSSRSPASSGTASPAPPEQLGRVEIGRLRGELNNLILYLQNAEERGVPPRKPDAERAATLDDILEFAMSPAPSEVDLAQGWRDKLERVEQTFGDEFSLPPVIEPGFKDDRNWRVRINDVEYAAGDEVPDPFRTSLCSCSVCSI</sequence>
<feature type="region of interest" description="Disordered" evidence="1">
    <location>
        <begin position="137"/>
        <end position="170"/>
    </location>
</feature>
<organism evidence="2 3">
    <name type="scientific">Vanrija albida</name>
    <dbReference type="NCBI Taxonomy" id="181172"/>
    <lineage>
        <taxon>Eukaryota</taxon>
        <taxon>Fungi</taxon>
        <taxon>Dikarya</taxon>
        <taxon>Basidiomycota</taxon>
        <taxon>Agaricomycotina</taxon>
        <taxon>Tremellomycetes</taxon>
        <taxon>Trichosporonales</taxon>
        <taxon>Trichosporonaceae</taxon>
        <taxon>Vanrija</taxon>
    </lineage>
</organism>
<gene>
    <name evidence="2" type="ORF">Q8F55_005153</name>
</gene>
<dbReference type="Proteomes" id="UP001565368">
    <property type="component" value="Unassembled WGS sequence"/>
</dbReference>
<protein>
    <submittedName>
        <fullName evidence="2">Uncharacterized protein</fullName>
    </submittedName>
</protein>
<feature type="compositionally biased region" description="Low complexity" evidence="1">
    <location>
        <begin position="150"/>
        <end position="163"/>
    </location>
</feature>
<evidence type="ECO:0000313" key="3">
    <source>
        <dbReference type="Proteomes" id="UP001565368"/>
    </source>
</evidence>
<evidence type="ECO:0000256" key="1">
    <source>
        <dbReference type="SAM" id="MobiDB-lite"/>
    </source>
</evidence>
<comment type="caution">
    <text evidence="2">The sequence shown here is derived from an EMBL/GenBank/DDBJ whole genome shotgun (WGS) entry which is preliminary data.</text>
</comment>
<proteinExistence type="predicted"/>
<reference evidence="2 3" key="1">
    <citation type="submission" date="2023-08" db="EMBL/GenBank/DDBJ databases">
        <title>Annotated Genome Sequence of Vanrija albida AlHP1.</title>
        <authorList>
            <person name="Herzog R."/>
        </authorList>
    </citation>
    <scope>NUCLEOTIDE SEQUENCE [LARGE SCALE GENOMIC DNA]</scope>
    <source>
        <strain evidence="2 3">AlHP1</strain>
    </source>
</reference>
<accession>A0ABR3Q0U0</accession>
<dbReference type="RefSeq" id="XP_069208289.1">
    <property type="nucleotide sequence ID" value="XM_069353647.1"/>
</dbReference>
<dbReference type="GeneID" id="95986196"/>